<organism evidence="1 2">
    <name type="scientific">Elysia crispata</name>
    <name type="common">lettuce slug</name>
    <dbReference type="NCBI Taxonomy" id="231223"/>
    <lineage>
        <taxon>Eukaryota</taxon>
        <taxon>Metazoa</taxon>
        <taxon>Spiralia</taxon>
        <taxon>Lophotrochozoa</taxon>
        <taxon>Mollusca</taxon>
        <taxon>Gastropoda</taxon>
        <taxon>Heterobranchia</taxon>
        <taxon>Euthyneura</taxon>
        <taxon>Panpulmonata</taxon>
        <taxon>Sacoglossa</taxon>
        <taxon>Placobranchoidea</taxon>
        <taxon>Plakobranchidae</taxon>
        <taxon>Elysia</taxon>
    </lineage>
</organism>
<sequence>MSKYLQHCLKLQPGNLQADPRQSQPVNPRANATTNWLGWCSTLHCQAVVTTQCSKCNDNYLKTDSRTAIPLQPTDTAALLRQPSATAVQEVRYSIPYETTTPMCKFNLEDQCKQAFKNCN</sequence>
<comment type="caution">
    <text evidence="1">The sequence shown here is derived from an EMBL/GenBank/DDBJ whole genome shotgun (WGS) entry which is preliminary data.</text>
</comment>
<name>A0AAE0XPL8_9GAST</name>
<evidence type="ECO:0000313" key="1">
    <source>
        <dbReference type="EMBL" id="KAK3701798.1"/>
    </source>
</evidence>
<keyword evidence="2" id="KW-1185">Reference proteome</keyword>
<dbReference type="EMBL" id="JAWDGP010007878">
    <property type="protein sequence ID" value="KAK3701798.1"/>
    <property type="molecule type" value="Genomic_DNA"/>
</dbReference>
<accession>A0AAE0XPL8</accession>
<reference evidence="1" key="1">
    <citation type="journal article" date="2023" name="G3 (Bethesda)">
        <title>A reference genome for the long-term kleptoplast-retaining sea slug Elysia crispata morphotype clarki.</title>
        <authorList>
            <person name="Eastman K.E."/>
            <person name="Pendleton A.L."/>
            <person name="Shaikh M.A."/>
            <person name="Suttiyut T."/>
            <person name="Ogas R."/>
            <person name="Tomko P."/>
            <person name="Gavelis G."/>
            <person name="Widhalm J.R."/>
            <person name="Wisecaver J.H."/>
        </authorList>
    </citation>
    <scope>NUCLEOTIDE SEQUENCE</scope>
    <source>
        <strain evidence="1">ECLA1</strain>
    </source>
</reference>
<evidence type="ECO:0000313" key="2">
    <source>
        <dbReference type="Proteomes" id="UP001283361"/>
    </source>
</evidence>
<proteinExistence type="predicted"/>
<dbReference type="Proteomes" id="UP001283361">
    <property type="component" value="Unassembled WGS sequence"/>
</dbReference>
<dbReference type="AlphaFoldDB" id="A0AAE0XPL8"/>
<protein>
    <submittedName>
        <fullName evidence="1">Uncharacterized protein</fullName>
    </submittedName>
</protein>
<gene>
    <name evidence="1" type="ORF">RRG08_043460</name>
</gene>